<protein>
    <submittedName>
        <fullName evidence="7">Basic amino acid/polyamine antiporter, APA family</fullName>
    </submittedName>
</protein>
<comment type="subcellular location">
    <subcellularLocation>
        <location evidence="1">Membrane</location>
        <topology evidence="1">Multi-pass membrane protein</topology>
    </subcellularLocation>
</comment>
<dbReference type="InterPro" id="IPR002293">
    <property type="entry name" value="AA/rel_permease1"/>
</dbReference>
<gene>
    <name evidence="7" type="ORF">GA0074695_0931</name>
</gene>
<evidence type="ECO:0000313" key="7">
    <source>
        <dbReference type="EMBL" id="SCE76602.1"/>
    </source>
</evidence>
<evidence type="ECO:0000256" key="6">
    <source>
        <dbReference type="SAM" id="Phobius"/>
    </source>
</evidence>
<feature type="transmembrane region" description="Helical" evidence="6">
    <location>
        <begin position="151"/>
        <end position="172"/>
    </location>
</feature>
<keyword evidence="8" id="KW-1185">Reference proteome</keyword>
<feature type="transmembrane region" description="Helical" evidence="6">
    <location>
        <begin position="431"/>
        <end position="451"/>
    </location>
</feature>
<dbReference type="Pfam" id="PF13520">
    <property type="entry name" value="AA_permease_2"/>
    <property type="match status" value="1"/>
</dbReference>
<dbReference type="OrthoDB" id="9762947at2"/>
<dbReference type="Proteomes" id="UP000198242">
    <property type="component" value="Chromosome I"/>
</dbReference>
<feature type="transmembrane region" description="Helical" evidence="6">
    <location>
        <begin position="400"/>
        <end position="419"/>
    </location>
</feature>
<evidence type="ECO:0000256" key="4">
    <source>
        <dbReference type="ARBA" id="ARBA00022989"/>
    </source>
</evidence>
<dbReference type="PANTHER" id="PTHR43243:SF4">
    <property type="entry name" value="CATIONIC AMINO ACID TRANSPORTER 4"/>
    <property type="match status" value="1"/>
</dbReference>
<dbReference type="PIRSF" id="PIRSF006060">
    <property type="entry name" value="AA_transporter"/>
    <property type="match status" value="1"/>
</dbReference>
<dbReference type="AlphaFoldDB" id="A0A1C4UY49"/>
<evidence type="ECO:0000256" key="1">
    <source>
        <dbReference type="ARBA" id="ARBA00004141"/>
    </source>
</evidence>
<feature type="transmembrane region" description="Helical" evidence="6">
    <location>
        <begin position="375"/>
        <end position="394"/>
    </location>
</feature>
<dbReference type="EMBL" id="LT607411">
    <property type="protein sequence ID" value="SCE76602.1"/>
    <property type="molecule type" value="Genomic_DNA"/>
</dbReference>
<feature type="transmembrane region" description="Helical" evidence="6">
    <location>
        <begin position="279"/>
        <end position="301"/>
    </location>
</feature>
<reference evidence="8" key="1">
    <citation type="submission" date="2016-06" db="EMBL/GenBank/DDBJ databases">
        <authorList>
            <person name="Varghese N."/>
            <person name="Submissions Spin"/>
        </authorList>
    </citation>
    <scope>NUCLEOTIDE SEQUENCE [LARGE SCALE GENOMIC DNA]</scope>
    <source>
        <strain evidence="8">DSM 43909</strain>
    </source>
</reference>
<dbReference type="PANTHER" id="PTHR43243">
    <property type="entry name" value="INNER MEMBRANE TRANSPORTER YGJI-RELATED"/>
    <property type="match status" value="1"/>
</dbReference>
<feature type="transmembrane region" description="Helical" evidence="6">
    <location>
        <begin position="457"/>
        <end position="475"/>
    </location>
</feature>
<dbReference type="GO" id="GO:0015171">
    <property type="term" value="F:amino acid transmembrane transporter activity"/>
    <property type="evidence" value="ECO:0007669"/>
    <property type="project" value="TreeGrafter"/>
</dbReference>
<feature type="transmembrane region" description="Helical" evidence="6">
    <location>
        <begin position="321"/>
        <end position="346"/>
    </location>
</feature>
<evidence type="ECO:0000256" key="3">
    <source>
        <dbReference type="ARBA" id="ARBA00022692"/>
    </source>
</evidence>
<dbReference type="RefSeq" id="WP_089005126.1">
    <property type="nucleotide sequence ID" value="NZ_LT607411.1"/>
</dbReference>
<keyword evidence="3 6" id="KW-0812">Transmembrane</keyword>
<keyword evidence="5 6" id="KW-0472">Membrane</keyword>
<accession>A0A1C4UY49</accession>
<proteinExistence type="predicted"/>
<dbReference type="Gene3D" id="1.20.1740.10">
    <property type="entry name" value="Amino acid/polyamine transporter I"/>
    <property type="match status" value="1"/>
</dbReference>
<feature type="transmembrane region" description="Helical" evidence="6">
    <location>
        <begin position="107"/>
        <end position="131"/>
    </location>
</feature>
<keyword evidence="2" id="KW-0813">Transport</keyword>
<sequence length="505" mass="52768">MSVLRTKPIRDVLAQGSDEGGEPRSRLRRRLGALDLMGFGIGIVIGTGIFTLTGIEAKNHAGPGVVVSFAIGGVVALLAALCYAELAASVPTAGSAYTYAYATMGEIVAWIIGWDLLLEFALGSAVVARGWSGYLADLFGLPSAWFAEEGSVVNLGAIAIVLILGVVATVGIRESARITNLLVLVKVAICVFIVVAGLFLVKATNLSPFIPAAEPAGGGEDGVRQPVTQAIFGLEPSVFGFAGVLTAAAVVFFAYTGFEAVANLGEETRKPRRDLPLGLLGTLLISTVLYIGVSLVVVGMVRYTDIDEGAPIASAFKAAGAGWAAVLVSIAAIAGLTSVILVELVAMGRIGFAIARDGLIPPSIARVHPRWGTPYRISAIVTVGVALLAGFLPLAALADLVSIGALGAFLLVSVAVPTLRRRRPELERPFTVPFSPVLPIVSALACFYLMLNLSVETWLRFLAWMLLGAAIYFGYGHRRNRLARREAGGAGVVPGRRPVEQLGRG</sequence>
<keyword evidence="4 6" id="KW-1133">Transmembrane helix</keyword>
<feature type="transmembrane region" description="Helical" evidence="6">
    <location>
        <begin position="61"/>
        <end position="86"/>
    </location>
</feature>
<feature type="transmembrane region" description="Helical" evidence="6">
    <location>
        <begin position="181"/>
        <end position="201"/>
    </location>
</feature>
<organism evidence="7 8">
    <name type="scientific">Micromonospora viridifaciens</name>
    <dbReference type="NCBI Taxonomy" id="1881"/>
    <lineage>
        <taxon>Bacteria</taxon>
        <taxon>Bacillati</taxon>
        <taxon>Actinomycetota</taxon>
        <taxon>Actinomycetes</taxon>
        <taxon>Micromonosporales</taxon>
        <taxon>Micromonosporaceae</taxon>
        <taxon>Micromonospora</taxon>
    </lineage>
</organism>
<evidence type="ECO:0000256" key="5">
    <source>
        <dbReference type="ARBA" id="ARBA00023136"/>
    </source>
</evidence>
<evidence type="ECO:0000313" key="8">
    <source>
        <dbReference type="Proteomes" id="UP000198242"/>
    </source>
</evidence>
<name>A0A1C4UY49_MICVI</name>
<feature type="transmembrane region" description="Helical" evidence="6">
    <location>
        <begin position="238"/>
        <end position="258"/>
    </location>
</feature>
<dbReference type="GO" id="GO:0016020">
    <property type="term" value="C:membrane"/>
    <property type="evidence" value="ECO:0007669"/>
    <property type="project" value="UniProtKB-SubCell"/>
</dbReference>
<evidence type="ECO:0000256" key="2">
    <source>
        <dbReference type="ARBA" id="ARBA00022448"/>
    </source>
</evidence>
<feature type="transmembrane region" description="Helical" evidence="6">
    <location>
        <begin position="33"/>
        <end position="55"/>
    </location>
</feature>